<dbReference type="HOGENOM" id="CLU_086647_0_0_3"/>
<organism evidence="1">
    <name type="scientific">Trichodesmium erythraeum (strain IMS101)</name>
    <dbReference type="NCBI Taxonomy" id="203124"/>
    <lineage>
        <taxon>Bacteria</taxon>
        <taxon>Bacillati</taxon>
        <taxon>Cyanobacteriota</taxon>
        <taxon>Cyanophyceae</taxon>
        <taxon>Oscillatoriophycideae</taxon>
        <taxon>Oscillatoriales</taxon>
        <taxon>Microcoleaceae</taxon>
        <taxon>Trichodesmium</taxon>
    </lineage>
</organism>
<dbReference type="OrthoDB" id="512705at2"/>
<evidence type="ECO:0008006" key="2">
    <source>
        <dbReference type="Google" id="ProtNLM"/>
    </source>
</evidence>
<sequence>MNNITESLIFRVPLSPKSHALAENFAQQQLVKKRAKEVYLNTLAVHIGQDFLDGLGFETNLENADSFNAFLRMTEDVADVIIPNLGAVEFRRVLPGETGFFIPDFVRENRLVYVAVAFDESLDFGDILGFVCLSDLTESDGYIPLDILQPAENLLDYLMQLEAGRDFLLSDDSLAVEFRDVVGAETREKYLGFMAAALEAIYRQSPDDGGNWRAQGGNILAGDLPWVGKDAEERMVIASRERDEAEDPVVENKSVPRSTQKLAKRLLGKLKDIWE</sequence>
<name>Q10YD7_TRIEI</name>
<proteinExistence type="predicted"/>
<protein>
    <recommendedName>
        <fullName evidence="2">DUF1822 family protein</fullName>
    </recommendedName>
</protein>
<accession>Q10YD7</accession>
<dbReference type="EMBL" id="CP000393">
    <property type="protein sequence ID" value="ABG52737.1"/>
    <property type="molecule type" value="Genomic_DNA"/>
</dbReference>
<dbReference type="Pfam" id="PF08852">
    <property type="entry name" value="DUF1822"/>
    <property type="match status" value="1"/>
</dbReference>
<dbReference type="AlphaFoldDB" id="Q10YD7"/>
<gene>
    <name evidence="1" type="ordered locus">Tery_3676</name>
</gene>
<dbReference type="eggNOG" id="ENOG5031298">
    <property type="taxonomic scope" value="Bacteria"/>
</dbReference>
<evidence type="ECO:0000313" key="1">
    <source>
        <dbReference type="EMBL" id="ABG52737.1"/>
    </source>
</evidence>
<dbReference type="InterPro" id="IPR014951">
    <property type="entry name" value="DUF1822"/>
</dbReference>
<dbReference type="KEGG" id="ter:Tery_3676"/>
<dbReference type="RefSeq" id="WP_011613069.1">
    <property type="nucleotide sequence ID" value="NC_008312.1"/>
</dbReference>
<reference evidence="1" key="1">
    <citation type="submission" date="2006-06" db="EMBL/GenBank/DDBJ databases">
        <title>Complete sequence of Trichodesmium erythraeum IMS101.</title>
        <authorList>
            <consortium name="US DOE Joint Genome Institute"/>
            <person name="Copeland A."/>
            <person name="Lucas S."/>
            <person name="Lapidus A."/>
            <person name="Barry K."/>
            <person name="Detter J.C."/>
            <person name="Glavina del Rio T."/>
            <person name="Hammon N."/>
            <person name="Israni S."/>
            <person name="Dalin E."/>
            <person name="Tice H."/>
            <person name="Pitluck S."/>
            <person name="Kiss H."/>
            <person name="Munk A.C."/>
            <person name="Brettin T."/>
            <person name="Bruce D."/>
            <person name="Han C."/>
            <person name="Tapia R."/>
            <person name="Gilna P."/>
            <person name="Schmutz J."/>
            <person name="Larimer F."/>
            <person name="Land M."/>
            <person name="Hauser L."/>
            <person name="Kyrpides N."/>
            <person name="Kim E."/>
            <person name="Richardson P."/>
        </authorList>
    </citation>
    <scope>NUCLEOTIDE SEQUENCE [LARGE SCALE GENOMIC DNA]</scope>
    <source>
        <strain evidence="1">IMS101</strain>
    </source>
</reference>
<dbReference type="STRING" id="203124.Tery_3676"/>